<dbReference type="EMBL" id="NRRV01000109">
    <property type="protein sequence ID" value="MBK1633710.1"/>
    <property type="molecule type" value="Genomic_DNA"/>
</dbReference>
<dbReference type="RefSeq" id="WP_200242853.1">
    <property type="nucleotide sequence ID" value="NZ_NRRV01000109.1"/>
</dbReference>
<keyword evidence="3" id="KW-1185">Reference proteome</keyword>
<accession>A0ABS1CPD8</accession>
<dbReference type="Proteomes" id="UP000748752">
    <property type="component" value="Unassembled WGS sequence"/>
</dbReference>
<gene>
    <name evidence="2" type="ORF">CKO31_23800</name>
</gene>
<organism evidence="2 3">
    <name type="scientific">Thiohalocapsa halophila</name>
    <dbReference type="NCBI Taxonomy" id="69359"/>
    <lineage>
        <taxon>Bacteria</taxon>
        <taxon>Pseudomonadati</taxon>
        <taxon>Pseudomonadota</taxon>
        <taxon>Gammaproteobacteria</taxon>
        <taxon>Chromatiales</taxon>
        <taxon>Chromatiaceae</taxon>
        <taxon>Thiohalocapsa</taxon>
    </lineage>
</organism>
<reference evidence="2 3" key="1">
    <citation type="journal article" date="2020" name="Microorganisms">
        <title>Osmotic Adaptation and Compatible Solute Biosynthesis of Phototrophic Bacteria as Revealed from Genome Analyses.</title>
        <authorList>
            <person name="Imhoff J.F."/>
            <person name="Rahn T."/>
            <person name="Kunzel S."/>
            <person name="Keller A."/>
            <person name="Neulinger S.C."/>
        </authorList>
    </citation>
    <scope>NUCLEOTIDE SEQUENCE [LARGE SCALE GENOMIC DNA]</scope>
    <source>
        <strain evidence="2 3">DSM 6210</strain>
    </source>
</reference>
<comment type="caution">
    <text evidence="2">The sequence shown here is derived from an EMBL/GenBank/DDBJ whole genome shotgun (WGS) entry which is preliminary data.</text>
</comment>
<evidence type="ECO:0000313" key="2">
    <source>
        <dbReference type="EMBL" id="MBK1633710.1"/>
    </source>
</evidence>
<proteinExistence type="predicted"/>
<name>A0ABS1CPD8_9GAMM</name>
<evidence type="ECO:0000256" key="1">
    <source>
        <dbReference type="SAM" id="MobiDB-lite"/>
    </source>
</evidence>
<protein>
    <recommendedName>
        <fullName evidence="4">DUF3106 domain-containing protein</fullName>
    </recommendedName>
</protein>
<evidence type="ECO:0000313" key="3">
    <source>
        <dbReference type="Proteomes" id="UP000748752"/>
    </source>
</evidence>
<sequence length="122" mass="14246">MVPCAAAAAEPSAAGWLQLERDQRTYRQRTGPLDLREERELSTVERRQRNELRAVEQRLKRRERQQSAPRANAPLAEPGTVTAPPDVPRRGTDMQQGRALERERLQRRMRQYHQPFGRQRPP</sequence>
<evidence type="ECO:0008006" key="4">
    <source>
        <dbReference type="Google" id="ProtNLM"/>
    </source>
</evidence>
<feature type="region of interest" description="Disordered" evidence="1">
    <location>
        <begin position="55"/>
        <end position="122"/>
    </location>
</feature>